<dbReference type="GO" id="GO:0000976">
    <property type="term" value="F:transcription cis-regulatory region binding"/>
    <property type="evidence" value="ECO:0007669"/>
    <property type="project" value="TreeGrafter"/>
</dbReference>
<dbReference type="InterPro" id="IPR001647">
    <property type="entry name" value="HTH_TetR"/>
</dbReference>
<gene>
    <name evidence="6" type="ORF">FHR99_000057</name>
</gene>
<dbReference type="PANTHER" id="PTHR30055">
    <property type="entry name" value="HTH-TYPE TRANSCRIPTIONAL REGULATOR RUTR"/>
    <property type="match status" value="1"/>
</dbReference>
<evidence type="ECO:0000256" key="2">
    <source>
        <dbReference type="ARBA" id="ARBA00023125"/>
    </source>
</evidence>
<dbReference type="AlphaFoldDB" id="A0A7W4W1M9"/>
<comment type="caution">
    <text evidence="6">The sequence shown here is derived from an EMBL/GenBank/DDBJ whole genome shotgun (WGS) entry which is preliminary data.</text>
</comment>
<dbReference type="GO" id="GO:0003700">
    <property type="term" value="F:DNA-binding transcription factor activity"/>
    <property type="evidence" value="ECO:0007669"/>
    <property type="project" value="TreeGrafter"/>
</dbReference>
<dbReference type="InterPro" id="IPR009057">
    <property type="entry name" value="Homeodomain-like_sf"/>
</dbReference>
<protein>
    <submittedName>
        <fullName evidence="6">AcrR family transcriptional regulator</fullName>
    </submittedName>
</protein>
<evidence type="ECO:0000259" key="5">
    <source>
        <dbReference type="PROSITE" id="PS50977"/>
    </source>
</evidence>
<keyword evidence="7" id="KW-1185">Reference proteome</keyword>
<evidence type="ECO:0000256" key="1">
    <source>
        <dbReference type="ARBA" id="ARBA00023015"/>
    </source>
</evidence>
<accession>A0A7W4W1M9</accession>
<dbReference type="PANTHER" id="PTHR30055:SF234">
    <property type="entry name" value="HTH-TYPE TRANSCRIPTIONAL REGULATOR BETI"/>
    <property type="match status" value="1"/>
</dbReference>
<dbReference type="RefSeq" id="WP_183408546.1">
    <property type="nucleotide sequence ID" value="NZ_JACHWY010000001.1"/>
</dbReference>
<dbReference type="EMBL" id="JACHWY010000001">
    <property type="protein sequence ID" value="MBB3045821.1"/>
    <property type="molecule type" value="Genomic_DNA"/>
</dbReference>
<reference evidence="6 7" key="1">
    <citation type="submission" date="2020-08" db="EMBL/GenBank/DDBJ databases">
        <title>Genomic Encyclopedia of Type Strains, Phase III (KMG-III): the genomes of soil and plant-associated and newly described type strains.</title>
        <authorList>
            <person name="Whitman W."/>
        </authorList>
    </citation>
    <scope>NUCLEOTIDE SEQUENCE [LARGE SCALE GENOMIC DNA]</scope>
    <source>
        <strain evidence="6 7">CECT 8654</strain>
    </source>
</reference>
<keyword evidence="2 4" id="KW-0238">DNA-binding</keyword>
<organism evidence="6 7">
    <name type="scientific">Litorivivens lipolytica</name>
    <dbReference type="NCBI Taxonomy" id="1524264"/>
    <lineage>
        <taxon>Bacteria</taxon>
        <taxon>Pseudomonadati</taxon>
        <taxon>Pseudomonadota</taxon>
        <taxon>Gammaproteobacteria</taxon>
        <taxon>Litorivivens</taxon>
    </lineage>
</organism>
<dbReference type="PRINTS" id="PR00455">
    <property type="entry name" value="HTHTETR"/>
</dbReference>
<dbReference type="InterPro" id="IPR050109">
    <property type="entry name" value="HTH-type_TetR-like_transc_reg"/>
</dbReference>
<dbReference type="Gene3D" id="1.10.357.10">
    <property type="entry name" value="Tetracycline Repressor, domain 2"/>
    <property type="match status" value="1"/>
</dbReference>
<dbReference type="SUPFAM" id="SSF46689">
    <property type="entry name" value="Homeodomain-like"/>
    <property type="match status" value="1"/>
</dbReference>
<evidence type="ECO:0000256" key="3">
    <source>
        <dbReference type="ARBA" id="ARBA00023163"/>
    </source>
</evidence>
<feature type="DNA-binding region" description="H-T-H motif" evidence="4">
    <location>
        <begin position="40"/>
        <end position="59"/>
    </location>
</feature>
<name>A0A7W4W1M9_9GAMM</name>
<evidence type="ECO:0000313" key="7">
    <source>
        <dbReference type="Proteomes" id="UP000537130"/>
    </source>
</evidence>
<dbReference type="Proteomes" id="UP000537130">
    <property type="component" value="Unassembled WGS sequence"/>
</dbReference>
<keyword evidence="1" id="KW-0805">Transcription regulation</keyword>
<dbReference type="PROSITE" id="PS50977">
    <property type="entry name" value="HTH_TETR_2"/>
    <property type="match status" value="1"/>
</dbReference>
<proteinExistence type="predicted"/>
<evidence type="ECO:0000313" key="6">
    <source>
        <dbReference type="EMBL" id="MBB3045821.1"/>
    </source>
</evidence>
<keyword evidence="3" id="KW-0804">Transcription</keyword>
<feature type="domain" description="HTH tetR-type" evidence="5">
    <location>
        <begin position="17"/>
        <end position="77"/>
    </location>
</feature>
<evidence type="ECO:0000256" key="4">
    <source>
        <dbReference type="PROSITE-ProRule" id="PRU00335"/>
    </source>
</evidence>
<dbReference type="Pfam" id="PF00440">
    <property type="entry name" value="TetR_N"/>
    <property type="match status" value="1"/>
</dbReference>
<sequence length="201" mass="22231">MEETDTAKMDGRSTRHEARRQEILEKATAYLLQHGLTNLAIRPMAEALGISHRTLLHHFGSKDEMIQTILGSIQQQEVERGEKRAADFANDPLGMLDDSWAQLSSANYLGFLRMSMEASGKIASPGGAPNMADGTRQYLKTLTEAIKSQGVAPKRASQLATLARGTMSGLTLDMMVTGDKDRVRLAYRGLRDWIEQEINDP</sequence>